<protein>
    <submittedName>
        <fullName evidence="1">Uncharacterized protein</fullName>
    </submittedName>
</protein>
<dbReference type="Proteomes" id="UP000316759">
    <property type="component" value="Unassembled WGS sequence"/>
</dbReference>
<gene>
    <name evidence="1" type="ORF">FGIG_09261</name>
</gene>
<organism evidence="1 2">
    <name type="scientific">Fasciola gigantica</name>
    <name type="common">Giant liver fluke</name>
    <dbReference type="NCBI Taxonomy" id="46835"/>
    <lineage>
        <taxon>Eukaryota</taxon>
        <taxon>Metazoa</taxon>
        <taxon>Spiralia</taxon>
        <taxon>Lophotrochozoa</taxon>
        <taxon>Platyhelminthes</taxon>
        <taxon>Trematoda</taxon>
        <taxon>Digenea</taxon>
        <taxon>Plagiorchiida</taxon>
        <taxon>Echinostomata</taxon>
        <taxon>Echinostomatoidea</taxon>
        <taxon>Fasciolidae</taxon>
        <taxon>Fasciola</taxon>
    </lineage>
</organism>
<evidence type="ECO:0000313" key="1">
    <source>
        <dbReference type="EMBL" id="TPP61702.1"/>
    </source>
</evidence>
<reference evidence="1 2" key="1">
    <citation type="submission" date="2019-04" db="EMBL/GenBank/DDBJ databases">
        <title>Annotation for the trematode Fasciola gigantica.</title>
        <authorList>
            <person name="Choi Y.-J."/>
        </authorList>
    </citation>
    <scope>NUCLEOTIDE SEQUENCE [LARGE SCALE GENOMIC DNA]</scope>
    <source>
        <strain evidence="1">Uganda_cow_1</strain>
    </source>
</reference>
<evidence type="ECO:0000313" key="2">
    <source>
        <dbReference type="Proteomes" id="UP000316759"/>
    </source>
</evidence>
<dbReference type="AlphaFoldDB" id="A0A504YIX1"/>
<comment type="caution">
    <text evidence="1">The sequence shown here is derived from an EMBL/GenBank/DDBJ whole genome shotgun (WGS) entry which is preliminary data.</text>
</comment>
<accession>A0A504YIX1</accession>
<proteinExistence type="predicted"/>
<dbReference type="EMBL" id="SUNJ01007838">
    <property type="protein sequence ID" value="TPP61702.1"/>
    <property type="molecule type" value="Genomic_DNA"/>
</dbReference>
<name>A0A504YIX1_FASGI</name>
<sequence>MTWNSEQKHSYYLVEFQIFSYNGSWPENGTTHFYTCCEKSTEFARNNGTFDIRGTNQRVLCCSKFFYSLSLSIL</sequence>
<keyword evidence="2" id="KW-1185">Reference proteome</keyword>